<dbReference type="Pfam" id="PF03772">
    <property type="entry name" value="Competence"/>
    <property type="match status" value="1"/>
</dbReference>
<keyword evidence="5 6" id="KW-0472">Membrane</keyword>
<dbReference type="NCBIfam" id="TIGR00360">
    <property type="entry name" value="ComEC_N-term"/>
    <property type="match status" value="1"/>
</dbReference>
<gene>
    <name evidence="8" type="ORF">COT77_01790</name>
</gene>
<dbReference type="EMBL" id="PEZV01000015">
    <property type="protein sequence ID" value="PIT97375.1"/>
    <property type="molecule type" value="Genomic_DNA"/>
</dbReference>
<evidence type="ECO:0000256" key="3">
    <source>
        <dbReference type="ARBA" id="ARBA00022692"/>
    </source>
</evidence>
<keyword evidence="4 6" id="KW-1133">Transmembrane helix</keyword>
<evidence type="ECO:0000256" key="4">
    <source>
        <dbReference type="ARBA" id="ARBA00022989"/>
    </source>
</evidence>
<comment type="caution">
    <text evidence="8">The sequence shown here is derived from an EMBL/GenBank/DDBJ whole genome shotgun (WGS) entry which is preliminary data.</text>
</comment>
<dbReference type="AlphaFoldDB" id="A0A2M6WX47"/>
<feature type="transmembrane region" description="Helical" evidence="6">
    <location>
        <begin position="398"/>
        <end position="419"/>
    </location>
</feature>
<feature type="transmembrane region" description="Helical" evidence="6">
    <location>
        <begin position="242"/>
        <end position="266"/>
    </location>
</feature>
<evidence type="ECO:0000256" key="6">
    <source>
        <dbReference type="SAM" id="Phobius"/>
    </source>
</evidence>
<evidence type="ECO:0000256" key="2">
    <source>
        <dbReference type="ARBA" id="ARBA00022475"/>
    </source>
</evidence>
<dbReference type="InterPro" id="IPR004477">
    <property type="entry name" value="ComEC_N"/>
</dbReference>
<evidence type="ECO:0000256" key="1">
    <source>
        <dbReference type="ARBA" id="ARBA00004651"/>
    </source>
</evidence>
<feature type="transmembrane region" description="Helical" evidence="6">
    <location>
        <begin position="287"/>
        <end position="305"/>
    </location>
</feature>
<evidence type="ECO:0000313" key="9">
    <source>
        <dbReference type="Proteomes" id="UP000228596"/>
    </source>
</evidence>
<evidence type="ECO:0000313" key="8">
    <source>
        <dbReference type="EMBL" id="PIT97375.1"/>
    </source>
</evidence>
<name>A0A2M6WX47_9BACT</name>
<organism evidence="8 9">
    <name type="scientific">Candidatus Berkelbacteria bacterium CG10_big_fil_rev_8_21_14_0_10_41_12</name>
    <dbReference type="NCBI Taxonomy" id="1974513"/>
    <lineage>
        <taxon>Bacteria</taxon>
        <taxon>Candidatus Berkelbacteria</taxon>
    </lineage>
</organism>
<dbReference type="PANTHER" id="PTHR30619:SF7">
    <property type="entry name" value="BETA-LACTAMASE DOMAIN PROTEIN"/>
    <property type="match status" value="1"/>
</dbReference>
<proteinExistence type="predicted"/>
<dbReference type="Proteomes" id="UP000228596">
    <property type="component" value="Unassembled WGS sequence"/>
</dbReference>
<evidence type="ECO:0000259" key="7">
    <source>
        <dbReference type="Pfam" id="PF03772"/>
    </source>
</evidence>
<dbReference type="GO" id="GO:0005886">
    <property type="term" value="C:plasma membrane"/>
    <property type="evidence" value="ECO:0007669"/>
    <property type="project" value="UniProtKB-SubCell"/>
</dbReference>
<feature type="transmembrane region" description="Helical" evidence="6">
    <location>
        <begin position="51"/>
        <end position="69"/>
    </location>
</feature>
<feature type="transmembrane region" description="Helical" evidence="6">
    <location>
        <begin position="425"/>
        <end position="449"/>
    </location>
</feature>
<reference evidence="9" key="1">
    <citation type="submission" date="2017-09" db="EMBL/GenBank/DDBJ databases">
        <title>Depth-based differentiation of microbial function through sediment-hosted aquifers and enrichment of novel symbionts in the deep terrestrial subsurface.</title>
        <authorList>
            <person name="Probst A.J."/>
            <person name="Ladd B."/>
            <person name="Jarett J.K."/>
            <person name="Geller-Mcgrath D.E."/>
            <person name="Sieber C.M.K."/>
            <person name="Emerson J.B."/>
            <person name="Anantharaman K."/>
            <person name="Thomas B.C."/>
            <person name="Malmstrom R."/>
            <person name="Stieglmeier M."/>
            <person name="Klingl A."/>
            <person name="Woyke T."/>
            <person name="Ryan C.M."/>
            <person name="Banfield J.F."/>
        </authorList>
    </citation>
    <scope>NUCLEOTIDE SEQUENCE [LARGE SCALE GENOMIC DNA]</scope>
</reference>
<dbReference type="InterPro" id="IPR052159">
    <property type="entry name" value="Competence_DNA_uptake"/>
</dbReference>
<feature type="transmembrane region" description="Helical" evidence="6">
    <location>
        <begin position="368"/>
        <end position="391"/>
    </location>
</feature>
<feature type="domain" description="ComEC/Rec2-related protein" evidence="7">
    <location>
        <begin position="192"/>
        <end position="449"/>
    </location>
</feature>
<comment type="subcellular location">
    <subcellularLocation>
        <location evidence="1">Cell membrane</location>
        <topology evidence="1">Multi-pass membrane protein</topology>
    </subcellularLocation>
</comment>
<keyword evidence="3 6" id="KW-0812">Transmembrane</keyword>
<feature type="transmembrane region" description="Helical" evidence="6">
    <location>
        <begin position="12"/>
        <end position="45"/>
    </location>
</feature>
<dbReference type="PANTHER" id="PTHR30619">
    <property type="entry name" value="DNA INTERNALIZATION/COMPETENCE PROTEIN COMEC/REC2"/>
    <property type="match status" value="1"/>
</dbReference>
<feature type="transmembrane region" description="Helical" evidence="6">
    <location>
        <begin position="215"/>
        <end position="236"/>
    </location>
</feature>
<keyword evidence="2" id="KW-1003">Cell membrane</keyword>
<protein>
    <recommendedName>
        <fullName evidence="7">ComEC/Rec2-related protein domain-containing protein</fullName>
    </recommendedName>
</protein>
<sequence>MHEKIKILLFSAGAFVLLFALAMASALFRFGLLLPSAIFLIFAIYFKKIRITIAIFFVLFGGTFAGLLAKSESEKNFTPENGCEMLRVASNPTGREFLAQNGKLRVILKSQEPVGYGDIINACSLKKLELDRKNKYFLLSRYQTAAEYFVGRIELVKPGKGFIREIYDFKKSVENKLNIYFTSNNSALANGLIFGGSGLFSKDFMQYLKNSGTSHIVAVSGYNISIIIVVLFLFFRTALSKYGAVTLTISTIVVFVVLTGLSASVIRAAIMGMSYLISRLIGRSTNALYNLVLACGLMIIFNPYTIFDASFQLSALATFGIIIFAEKIEHYFEKVKFPKIISETLSATLAAQFMTIPVLIGFGKISLIAPISNVLILPIVPFAMLFVFLTIIASLTSFYLGFLFASFTNVFLSYILFVIKFFGRSYFALSISQTAIVLLIWAILFLLLIKIFYVKRQKI</sequence>
<accession>A0A2M6WX47</accession>
<feature type="transmembrane region" description="Helical" evidence="6">
    <location>
        <begin position="340"/>
        <end position="362"/>
    </location>
</feature>
<evidence type="ECO:0000256" key="5">
    <source>
        <dbReference type="ARBA" id="ARBA00023136"/>
    </source>
</evidence>